<evidence type="ECO:0000313" key="10">
    <source>
        <dbReference type="EMBL" id="APG24980.1"/>
    </source>
</evidence>
<dbReference type="STRING" id="29542.A6070_02025"/>
<reference evidence="10 11" key="1">
    <citation type="journal article" date="2017" name="Genome Announc.">
        <title>Complete Genome Sequences of Two Acetylene-Fermenting Pelobacter acetylenicus Strains.</title>
        <authorList>
            <person name="Sutton J.M."/>
            <person name="Baesman S.M."/>
            <person name="Fierst J.L."/>
            <person name="Poret-Peterson A.T."/>
            <person name="Oremland R.S."/>
            <person name="Dunlap D.S."/>
            <person name="Akob D.M."/>
        </authorList>
    </citation>
    <scope>NUCLEOTIDE SEQUENCE [LARGE SCALE GENOMIC DNA]</scope>
    <source>
        <strain evidence="10 11">DSM 3247</strain>
    </source>
</reference>
<comment type="cofactor">
    <cofactor evidence="2">
        <name>Mg(2+)</name>
        <dbReference type="ChEBI" id="CHEBI:18420"/>
    </cofactor>
</comment>
<dbReference type="Pfam" id="PF00293">
    <property type="entry name" value="NUDIX"/>
    <property type="match status" value="1"/>
</dbReference>
<dbReference type="CDD" id="cd03424">
    <property type="entry name" value="NUDIX_ADPRase_Nudt5_UGPPase_Nudt14"/>
    <property type="match status" value="1"/>
</dbReference>
<keyword evidence="11" id="KW-1185">Reference proteome</keyword>
<dbReference type="PROSITE" id="PS51462">
    <property type="entry name" value="NUDIX"/>
    <property type="match status" value="1"/>
</dbReference>
<dbReference type="GO" id="GO:0019693">
    <property type="term" value="P:ribose phosphate metabolic process"/>
    <property type="evidence" value="ECO:0007669"/>
    <property type="project" value="TreeGrafter"/>
</dbReference>
<dbReference type="InterPro" id="IPR015797">
    <property type="entry name" value="NUDIX_hydrolase-like_dom_sf"/>
</dbReference>
<dbReference type="PANTHER" id="PTHR11839">
    <property type="entry name" value="UDP/ADP-SUGAR PYROPHOSPHATASE"/>
    <property type="match status" value="1"/>
</dbReference>
<dbReference type="InterPro" id="IPR000086">
    <property type="entry name" value="NUDIX_hydrolase_dom"/>
</dbReference>
<comment type="catalytic activity">
    <reaction evidence="1">
        <text>GDP-alpha-D-mannose + H2O = alpha-D-mannose 1-phosphate + GMP + 2 H(+)</text>
        <dbReference type="Rhea" id="RHEA:27978"/>
        <dbReference type="ChEBI" id="CHEBI:15377"/>
        <dbReference type="ChEBI" id="CHEBI:15378"/>
        <dbReference type="ChEBI" id="CHEBI:57527"/>
        <dbReference type="ChEBI" id="CHEBI:58115"/>
        <dbReference type="ChEBI" id="CHEBI:58409"/>
    </reaction>
</comment>
<evidence type="ECO:0000256" key="2">
    <source>
        <dbReference type="ARBA" id="ARBA00001946"/>
    </source>
</evidence>
<evidence type="ECO:0000256" key="6">
    <source>
        <dbReference type="ARBA" id="ARBA00032162"/>
    </source>
</evidence>
<dbReference type="PRINTS" id="PR00502">
    <property type="entry name" value="NUDIXFAMILY"/>
</dbReference>
<evidence type="ECO:0000256" key="4">
    <source>
        <dbReference type="ARBA" id="ARBA00016377"/>
    </source>
</evidence>
<evidence type="ECO:0000256" key="7">
    <source>
        <dbReference type="ARBA" id="ARBA00032272"/>
    </source>
</evidence>
<protein>
    <recommendedName>
        <fullName evidence="4">GDP-mannose pyrophosphatase</fullName>
    </recommendedName>
    <alternativeName>
        <fullName evidence="6">GDP-mannose hydrolase</fullName>
    </alternativeName>
    <alternativeName>
        <fullName evidence="7">GDPMK</fullName>
    </alternativeName>
</protein>
<dbReference type="AlphaFoldDB" id="A0A1L3GGI8"/>
<evidence type="ECO:0000256" key="8">
    <source>
        <dbReference type="RuleBase" id="RU003476"/>
    </source>
</evidence>
<dbReference type="KEGG" id="pace:A6070_02025"/>
<sequence>MNQRNKPVFAGRIFSVALEDHRLPDGRMATFEMVRHPGGAAALPVLDDGRIILIRQFRPAADGTIWEIPAGRLEAGEDPVDCIRRELQEEIGYRAASIRPLVNMLSAVGFCDERVYLYLATDLTPVPSALEEDEFIHPVVMTLKEALRLLDGGAILDAKTQLALLLAARLF</sequence>
<name>A0A1L3GGI8_SYNAC</name>
<evidence type="ECO:0000256" key="1">
    <source>
        <dbReference type="ARBA" id="ARBA00000847"/>
    </source>
</evidence>
<gene>
    <name evidence="10" type="ORF">A7E75_08065</name>
</gene>
<comment type="similarity">
    <text evidence="3">Belongs to the Nudix hydrolase family. NudK subfamily.</text>
</comment>
<dbReference type="OrthoDB" id="9806150at2"/>
<dbReference type="SUPFAM" id="SSF55811">
    <property type="entry name" value="Nudix"/>
    <property type="match status" value="1"/>
</dbReference>
<dbReference type="EMBL" id="CP015518">
    <property type="protein sequence ID" value="APG24980.1"/>
    <property type="molecule type" value="Genomic_DNA"/>
</dbReference>
<dbReference type="GO" id="GO:0005829">
    <property type="term" value="C:cytosol"/>
    <property type="evidence" value="ECO:0007669"/>
    <property type="project" value="TreeGrafter"/>
</dbReference>
<dbReference type="PANTHER" id="PTHR11839:SF18">
    <property type="entry name" value="NUDIX HYDROLASE DOMAIN-CONTAINING PROTEIN"/>
    <property type="match status" value="1"/>
</dbReference>
<accession>A0A1L3GGI8</accession>
<evidence type="ECO:0000256" key="5">
    <source>
        <dbReference type="ARBA" id="ARBA00022801"/>
    </source>
</evidence>
<keyword evidence="5 8" id="KW-0378">Hydrolase</keyword>
<dbReference type="GO" id="GO:0016462">
    <property type="term" value="F:pyrophosphatase activity"/>
    <property type="evidence" value="ECO:0007669"/>
    <property type="project" value="UniProtKB-ARBA"/>
</dbReference>
<evidence type="ECO:0000259" key="9">
    <source>
        <dbReference type="PROSITE" id="PS51462"/>
    </source>
</evidence>
<dbReference type="PROSITE" id="PS00893">
    <property type="entry name" value="NUDIX_BOX"/>
    <property type="match status" value="1"/>
</dbReference>
<dbReference type="Proteomes" id="UP000182264">
    <property type="component" value="Chromosome"/>
</dbReference>
<proteinExistence type="inferred from homology"/>
<dbReference type="GO" id="GO:0006753">
    <property type="term" value="P:nucleoside phosphate metabolic process"/>
    <property type="evidence" value="ECO:0007669"/>
    <property type="project" value="TreeGrafter"/>
</dbReference>
<dbReference type="Gene3D" id="3.90.79.10">
    <property type="entry name" value="Nucleoside Triphosphate Pyrophosphohydrolase"/>
    <property type="match status" value="1"/>
</dbReference>
<organism evidence="10 11">
    <name type="scientific">Syntrophotalea acetylenica</name>
    <name type="common">Pelobacter acetylenicus</name>
    <dbReference type="NCBI Taxonomy" id="29542"/>
    <lineage>
        <taxon>Bacteria</taxon>
        <taxon>Pseudomonadati</taxon>
        <taxon>Thermodesulfobacteriota</taxon>
        <taxon>Desulfuromonadia</taxon>
        <taxon>Desulfuromonadales</taxon>
        <taxon>Syntrophotaleaceae</taxon>
        <taxon>Syntrophotalea</taxon>
    </lineage>
</organism>
<feature type="domain" description="Nudix hydrolase" evidence="9">
    <location>
        <begin position="34"/>
        <end position="163"/>
    </location>
</feature>
<evidence type="ECO:0000256" key="3">
    <source>
        <dbReference type="ARBA" id="ARBA00007275"/>
    </source>
</evidence>
<dbReference type="InterPro" id="IPR020084">
    <property type="entry name" value="NUDIX_hydrolase_CS"/>
</dbReference>
<dbReference type="RefSeq" id="WP_072286828.1">
    <property type="nucleotide sequence ID" value="NZ_CP015455.1"/>
</dbReference>
<dbReference type="InterPro" id="IPR020476">
    <property type="entry name" value="Nudix_hydrolase"/>
</dbReference>
<evidence type="ECO:0000313" key="11">
    <source>
        <dbReference type="Proteomes" id="UP000182264"/>
    </source>
</evidence>